<dbReference type="PRINTS" id="PR00082">
    <property type="entry name" value="GLFDHDRGNASE"/>
</dbReference>
<dbReference type="InterPro" id="IPR033524">
    <property type="entry name" value="Glu/Leu/Phe/Val_DH_AS"/>
</dbReference>
<keyword evidence="9" id="KW-1185">Reference proteome</keyword>
<protein>
    <submittedName>
        <fullName evidence="8">Leucine dehydrogenase</fullName>
    </submittedName>
</protein>
<comment type="caution">
    <text evidence="8">The sequence shown here is derived from an EMBL/GenBank/DDBJ whole genome shotgun (WGS) entry which is preliminary data.</text>
</comment>
<gene>
    <name evidence="8" type="ORF">ciss_03480</name>
</gene>
<evidence type="ECO:0000256" key="1">
    <source>
        <dbReference type="ARBA" id="ARBA00006382"/>
    </source>
</evidence>
<dbReference type="PROSITE" id="PS00074">
    <property type="entry name" value="GLFV_DEHYDROGENASE"/>
    <property type="match status" value="1"/>
</dbReference>
<sequence length="347" mass="37957">MEIVKKENYQGYETVLFATDEKTNFKAIIAVHSTVLGPALGGCRMWFYKSEEEALTDVLRLAEGMTYKNSAMGLNLGGGKAVIIGDPRSDKTPELFARFAEAVNALGGKYYTAEDVGITPQDMLEVSKHTPYVAGLPAKSGDPSPFTALGVYMGMKAALEYVFGEPSLKGKKVAVQGLGHVGMYLLEHLHQEGAELIVTDIFEDRVNEAVKRFNARFVKPEQIYDVDADIFAPCALGGILNENTIPRLKVKIVAGAANNQLAKLEDGKLLAERGIVYVPDFIINGGGVINVAEELNPEGYDQNRAKAKVATIYTKVKEVLTLSREQKITPQEAAILYAKKRLLQRRA</sequence>
<evidence type="ECO:0000256" key="4">
    <source>
        <dbReference type="PIRSR" id="PIRSR000188-1"/>
    </source>
</evidence>
<evidence type="ECO:0000256" key="6">
    <source>
        <dbReference type="RuleBase" id="RU004417"/>
    </source>
</evidence>
<dbReference type="SUPFAM" id="SSF53223">
    <property type="entry name" value="Aminoacid dehydrogenase-like, N-terminal domain"/>
    <property type="match status" value="1"/>
</dbReference>
<proteinExistence type="inferred from homology"/>
<dbReference type="Proteomes" id="UP000187338">
    <property type="component" value="Unassembled WGS sequence"/>
</dbReference>
<evidence type="ECO:0000256" key="3">
    <source>
        <dbReference type="ARBA" id="ARBA00023027"/>
    </source>
</evidence>
<dbReference type="InterPro" id="IPR016211">
    <property type="entry name" value="Glu/Phe/Leu/Val/Trp_DH_bac/arc"/>
</dbReference>
<organism evidence="8 9">
    <name type="scientific">Carboxydothermus islandicus</name>
    <dbReference type="NCBI Taxonomy" id="661089"/>
    <lineage>
        <taxon>Bacteria</taxon>
        <taxon>Bacillati</taxon>
        <taxon>Bacillota</taxon>
        <taxon>Clostridia</taxon>
        <taxon>Thermoanaerobacterales</taxon>
        <taxon>Thermoanaerobacteraceae</taxon>
        <taxon>Carboxydothermus</taxon>
    </lineage>
</organism>
<keyword evidence="2 6" id="KW-0560">Oxidoreductase</keyword>
<dbReference type="SUPFAM" id="SSF51735">
    <property type="entry name" value="NAD(P)-binding Rossmann-fold domains"/>
    <property type="match status" value="1"/>
</dbReference>
<dbReference type="InterPro" id="IPR006097">
    <property type="entry name" value="Glu/Leu/Phe/Val/Trp_DH_dimer"/>
</dbReference>
<feature type="binding site" evidence="5">
    <location>
        <begin position="177"/>
        <end position="182"/>
    </location>
    <ligand>
        <name>NAD(+)</name>
        <dbReference type="ChEBI" id="CHEBI:57540"/>
    </ligand>
</feature>
<feature type="active site" description="Proton donor/acceptor" evidence="4">
    <location>
        <position position="80"/>
    </location>
</feature>
<dbReference type="GO" id="GO:0006520">
    <property type="term" value="P:amino acid metabolic process"/>
    <property type="evidence" value="ECO:0007669"/>
    <property type="project" value="InterPro"/>
</dbReference>
<dbReference type="PIRSF" id="PIRSF000188">
    <property type="entry name" value="Phe_leu_dh"/>
    <property type="match status" value="1"/>
</dbReference>
<evidence type="ECO:0000256" key="5">
    <source>
        <dbReference type="PIRSR" id="PIRSR000188-2"/>
    </source>
</evidence>
<evidence type="ECO:0000313" key="9">
    <source>
        <dbReference type="Proteomes" id="UP000187338"/>
    </source>
</evidence>
<dbReference type="Pfam" id="PF02812">
    <property type="entry name" value="ELFV_dehydrog_N"/>
    <property type="match status" value="1"/>
</dbReference>
<dbReference type="PANTHER" id="PTHR42722:SF1">
    <property type="entry name" value="VALINE DEHYDROGENASE"/>
    <property type="match status" value="1"/>
</dbReference>
<evidence type="ECO:0000313" key="8">
    <source>
        <dbReference type="EMBL" id="GAV24415.1"/>
    </source>
</evidence>
<dbReference type="CDD" id="cd01075">
    <property type="entry name" value="NAD_bind_Leu_Phe_Val_DH"/>
    <property type="match status" value="1"/>
</dbReference>
<accession>A0A1L8CZP6</accession>
<evidence type="ECO:0000259" key="7">
    <source>
        <dbReference type="SMART" id="SM00839"/>
    </source>
</evidence>
<dbReference type="RefSeq" id="WP_075864620.1">
    <property type="nucleotide sequence ID" value="NZ_BDJL01000007.1"/>
</dbReference>
<evidence type="ECO:0000256" key="2">
    <source>
        <dbReference type="ARBA" id="ARBA00023002"/>
    </source>
</evidence>
<dbReference type="InterPro" id="IPR046346">
    <property type="entry name" value="Aminoacid_DH-like_N_sf"/>
</dbReference>
<keyword evidence="5" id="KW-0547">Nucleotide-binding</keyword>
<dbReference type="SMART" id="SM00839">
    <property type="entry name" value="ELFV_dehydrog"/>
    <property type="match status" value="1"/>
</dbReference>
<keyword evidence="3 5" id="KW-0520">NAD</keyword>
<dbReference type="OrthoDB" id="9803297at2"/>
<dbReference type="PANTHER" id="PTHR42722">
    <property type="entry name" value="LEUCINE DEHYDROGENASE"/>
    <property type="match status" value="1"/>
</dbReference>
<feature type="domain" description="Glutamate/phenylalanine/leucine/valine/L-tryptophan dehydrogenase C-terminal" evidence="7">
    <location>
        <begin position="141"/>
        <end position="346"/>
    </location>
</feature>
<dbReference type="InterPro" id="IPR006096">
    <property type="entry name" value="Glu/Leu/Phe/Val/Trp_DH_C"/>
</dbReference>
<comment type="similarity">
    <text evidence="1 6">Belongs to the Glu/Leu/Phe/Val dehydrogenases family.</text>
</comment>
<dbReference type="EMBL" id="BDJL01000007">
    <property type="protein sequence ID" value="GAV24415.1"/>
    <property type="molecule type" value="Genomic_DNA"/>
</dbReference>
<dbReference type="InterPro" id="IPR036291">
    <property type="entry name" value="NAD(P)-bd_dom_sf"/>
</dbReference>
<name>A0A1L8CZP6_9THEO</name>
<reference evidence="9" key="1">
    <citation type="submission" date="2016-12" db="EMBL/GenBank/DDBJ databases">
        <title>Draft Genome Sequences od Carboxydothermus pertinax and islandicus, Hydrogenogenic Carboxydotrophic Bacteria.</title>
        <authorList>
            <person name="Fukuyama Y."/>
            <person name="Ohmae K."/>
            <person name="Yoneda Y."/>
            <person name="Yoshida T."/>
            <person name="Sako Y."/>
        </authorList>
    </citation>
    <scope>NUCLEOTIDE SEQUENCE [LARGE SCALE GENOMIC DNA]</scope>
    <source>
        <strain evidence="9">SET</strain>
    </source>
</reference>
<dbReference type="InterPro" id="IPR006095">
    <property type="entry name" value="Glu/Leu/Phe/Val/Trp_DH"/>
</dbReference>
<dbReference type="GO" id="GO:0016639">
    <property type="term" value="F:oxidoreductase activity, acting on the CH-NH2 group of donors, NAD or NADP as acceptor"/>
    <property type="evidence" value="ECO:0007669"/>
    <property type="project" value="InterPro"/>
</dbReference>
<dbReference type="AlphaFoldDB" id="A0A1L8CZP6"/>
<dbReference type="GO" id="GO:0000166">
    <property type="term" value="F:nucleotide binding"/>
    <property type="evidence" value="ECO:0007669"/>
    <property type="project" value="UniProtKB-KW"/>
</dbReference>
<dbReference type="Pfam" id="PF00208">
    <property type="entry name" value="ELFV_dehydrog"/>
    <property type="match status" value="2"/>
</dbReference>
<dbReference type="FunFam" id="3.40.50.10860:FF:000010">
    <property type="entry name" value="Leucine dehydrogenase"/>
    <property type="match status" value="1"/>
</dbReference>
<dbReference type="Gene3D" id="3.40.50.10860">
    <property type="entry name" value="Leucine Dehydrogenase, chain A, domain 1"/>
    <property type="match status" value="1"/>
</dbReference>
<dbReference type="Gene3D" id="3.40.50.720">
    <property type="entry name" value="NAD(P)-binding Rossmann-like Domain"/>
    <property type="match status" value="1"/>
</dbReference>
<dbReference type="STRING" id="661089.ciss_03480"/>